<dbReference type="eggNOG" id="ENOG502Z8IW">
    <property type="taxonomic scope" value="Bacteria"/>
</dbReference>
<name>D6GTS9_FILAD</name>
<dbReference type="EMBL" id="CP002390">
    <property type="protein sequence ID" value="EFE27600.1"/>
    <property type="molecule type" value="Genomic_DNA"/>
</dbReference>
<sequence>MYLKSNHYPRIEYEKGEEIFLAPEEFGGSFYFDVEEELTVNDEAMNIVASTIDEVDALVETAKDFLKKILSEEENEYFGTVAYFMEFHRDEMDPDTILELFPSSDIDMLTFMEMVDSLQMIRFGSIIDTKTNQQAFIMDLSFNPELTDELMVVYFNLEKQPFYVTHES</sequence>
<dbReference type="Proteomes" id="UP000007468">
    <property type="component" value="Chromosome"/>
</dbReference>
<dbReference type="RefSeq" id="WP_014262422.1">
    <property type="nucleotide sequence ID" value="NC_016630.1"/>
</dbReference>
<keyword evidence="2" id="KW-1185">Reference proteome</keyword>
<accession>D6GTS9</accession>
<dbReference type="KEGG" id="faa:HMPREF0389_01518"/>
<reference evidence="2" key="1">
    <citation type="submission" date="2010-12" db="EMBL/GenBank/DDBJ databases">
        <title>The genome sequence of Filifactor alocis strain ATCC 35896.</title>
        <authorList>
            <consortium name="The Broad Institute Genome Sequencing Platform"/>
            <person name="Ward D."/>
            <person name="Earl A."/>
            <person name="Feldgarden M."/>
            <person name="Young S.K."/>
            <person name="Gargeya S."/>
            <person name="Zeng Q."/>
            <person name="Alvarado L."/>
            <person name="Berlin A."/>
            <person name="Bochicchio J."/>
            <person name="Chapman S.B."/>
            <person name="Chen Z."/>
            <person name="Freedman E."/>
            <person name="Gellesch M."/>
            <person name="Goldberg J."/>
            <person name="Griggs A."/>
            <person name="Gujja S."/>
            <person name="Heilman E."/>
            <person name="Heiman D."/>
            <person name="Howarth C."/>
            <person name="Mehta T."/>
            <person name="Neiman D."/>
            <person name="Pearson M."/>
            <person name="Roberts A."/>
            <person name="Saif S."/>
            <person name="Shea T."/>
            <person name="Shenoy N."/>
            <person name="Sisk P."/>
            <person name="Stolte C."/>
            <person name="Sykes S."/>
            <person name="White J."/>
            <person name="Yandava C."/>
            <person name="Izard J."/>
            <person name="Blanton J.M."/>
            <person name="Baranova O.V."/>
            <person name="Tanner A.C."/>
            <person name="Dewhirst F.E."/>
            <person name="Haas B."/>
            <person name="Nusbaum C."/>
            <person name="Birren B."/>
        </authorList>
    </citation>
    <scope>NUCLEOTIDE SEQUENCE [LARGE SCALE GENOMIC DNA]</scope>
    <source>
        <strain evidence="2">ATCC 35896 / D40 B5</strain>
    </source>
</reference>
<evidence type="ECO:0000313" key="1">
    <source>
        <dbReference type="EMBL" id="EFE27600.1"/>
    </source>
</evidence>
<gene>
    <name evidence="1" type="ordered locus">HMPREF0389_01518</name>
</gene>
<evidence type="ECO:0008006" key="3">
    <source>
        <dbReference type="Google" id="ProtNLM"/>
    </source>
</evidence>
<dbReference type="PATRIC" id="fig|546269.5.peg.817"/>
<organism evidence="1 2">
    <name type="scientific">Filifactor alocis (strain ATCC 35896 / CCUG 47790 / D40 B5)</name>
    <name type="common">Fusobacterium alocis</name>
    <dbReference type="NCBI Taxonomy" id="546269"/>
    <lineage>
        <taxon>Bacteria</taxon>
        <taxon>Bacillati</taxon>
        <taxon>Bacillota</taxon>
        <taxon>Clostridia</taxon>
        <taxon>Peptostreptococcales</taxon>
        <taxon>Filifactoraceae</taxon>
        <taxon>Filifactor</taxon>
    </lineage>
</organism>
<proteinExistence type="predicted"/>
<evidence type="ECO:0000313" key="2">
    <source>
        <dbReference type="Proteomes" id="UP000007468"/>
    </source>
</evidence>
<dbReference type="OrthoDB" id="1650801at2"/>
<protein>
    <recommendedName>
        <fullName evidence="3">DUF2004 domain-containing protein</fullName>
    </recommendedName>
</protein>
<dbReference type="AlphaFoldDB" id="D6GTS9"/>